<evidence type="ECO:0000313" key="1">
    <source>
        <dbReference type="EMBL" id="KAH7908787.1"/>
    </source>
</evidence>
<accession>A0ACB8A6E2</accession>
<name>A0ACB8A6E2_9AGAM</name>
<sequence>MSSIKFKVFPFASKKSSANLAPDSAPSAKKKFSIPKFHATKKDNAVKLDDMASIRLSSSVSAPPSPIDDVLDCIARLEADMVDSKAHTCPSVGSFRQRAKMLVSNVFKDAKQTVDNTSGKLSVTVKASHDGCVDMTSKSAMSVEDKSTVVPSFTTDHMDLSYDDLPLDSFKAMEILVARAKASEGEAHVKSKHDTADPDLLWARLYELKKSADEVIGHYPSSSSPSVKFNTELIMTPVAKSAHYRSADMFDFSLGDETPSDSDGGDSEYFSLISISTPGSELTAGSIGCPSMHRSLRKVPKYDSLRSSIKSARNFANADVFHSTSTMADEYDFFFSSTVPKVFESTEQPGTNVDSGAFDVYYDSIYSISEYSTTSDSSSMFSISPMRPLIGPNLTQSPLLDDCSSLSSFHSLQPSIIDGRTPSSPIPSQTQAMAAVNDTPKRMRTRIADTFSSESLPSPIKPTHEASVRLCSGNTCPKWTISSRKKSPFKFLEDYFSKRTLREAEARFSERESRFPC</sequence>
<dbReference type="Proteomes" id="UP000790377">
    <property type="component" value="Unassembled WGS sequence"/>
</dbReference>
<dbReference type="EMBL" id="MU267798">
    <property type="protein sequence ID" value="KAH7908787.1"/>
    <property type="molecule type" value="Genomic_DNA"/>
</dbReference>
<keyword evidence="2" id="KW-1185">Reference proteome</keyword>
<proteinExistence type="predicted"/>
<gene>
    <name evidence="1" type="ORF">BJ138DRAFT_1128182</name>
</gene>
<protein>
    <submittedName>
        <fullName evidence="1">Uncharacterized protein</fullName>
    </submittedName>
</protein>
<reference evidence="1" key="1">
    <citation type="journal article" date="2021" name="New Phytol.">
        <title>Evolutionary innovations through gain and loss of genes in the ectomycorrhizal Boletales.</title>
        <authorList>
            <person name="Wu G."/>
            <person name="Miyauchi S."/>
            <person name="Morin E."/>
            <person name="Kuo A."/>
            <person name="Drula E."/>
            <person name="Varga T."/>
            <person name="Kohler A."/>
            <person name="Feng B."/>
            <person name="Cao Y."/>
            <person name="Lipzen A."/>
            <person name="Daum C."/>
            <person name="Hundley H."/>
            <person name="Pangilinan J."/>
            <person name="Johnson J."/>
            <person name="Barry K."/>
            <person name="LaButti K."/>
            <person name="Ng V."/>
            <person name="Ahrendt S."/>
            <person name="Min B."/>
            <person name="Choi I.G."/>
            <person name="Park H."/>
            <person name="Plett J.M."/>
            <person name="Magnuson J."/>
            <person name="Spatafora J.W."/>
            <person name="Nagy L.G."/>
            <person name="Henrissat B."/>
            <person name="Grigoriev I.V."/>
            <person name="Yang Z.L."/>
            <person name="Xu J."/>
            <person name="Martin F.M."/>
        </authorList>
    </citation>
    <scope>NUCLEOTIDE SEQUENCE</scope>
    <source>
        <strain evidence="1">ATCC 28755</strain>
    </source>
</reference>
<evidence type="ECO:0000313" key="2">
    <source>
        <dbReference type="Proteomes" id="UP000790377"/>
    </source>
</evidence>
<organism evidence="1 2">
    <name type="scientific">Hygrophoropsis aurantiaca</name>
    <dbReference type="NCBI Taxonomy" id="72124"/>
    <lineage>
        <taxon>Eukaryota</taxon>
        <taxon>Fungi</taxon>
        <taxon>Dikarya</taxon>
        <taxon>Basidiomycota</taxon>
        <taxon>Agaricomycotina</taxon>
        <taxon>Agaricomycetes</taxon>
        <taxon>Agaricomycetidae</taxon>
        <taxon>Boletales</taxon>
        <taxon>Coniophorineae</taxon>
        <taxon>Hygrophoropsidaceae</taxon>
        <taxon>Hygrophoropsis</taxon>
    </lineage>
</organism>
<comment type="caution">
    <text evidence="1">The sequence shown here is derived from an EMBL/GenBank/DDBJ whole genome shotgun (WGS) entry which is preliminary data.</text>
</comment>